<reference evidence="6" key="1">
    <citation type="journal article" date="2009" name="PLoS ONE">
        <title>Genome degradation in Brucella ovis corresponds with narrowing of its host range and tissue tropism.</title>
        <authorList>
            <person name="Tsolis R.M."/>
            <person name="Seshadri R."/>
            <person name="Santos R.L."/>
            <person name="Sangari F.J."/>
            <person name="Lobo J.M."/>
            <person name="de Jong M.F."/>
            <person name="Ren Q."/>
            <person name="Myers G."/>
            <person name="Brinkac L.M."/>
            <person name="Nelson W.C."/>
            <person name="Deboy R.T."/>
            <person name="Angiuoli S."/>
            <person name="Khouri H."/>
            <person name="Dimitrov G."/>
            <person name="Robinson J.R."/>
            <person name="Mulligan S."/>
            <person name="Walker R.L."/>
            <person name="Elzer P.E."/>
            <person name="Hassan K.A."/>
            <person name="Paulsen I.T."/>
        </authorList>
    </citation>
    <scope>NUCLEOTIDE SEQUENCE [LARGE SCALE GENOMIC DNA]</scope>
    <source>
        <strain evidence="6">ATCC 25840 / 63/290 / NCTC 10512</strain>
    </source>
</reference>
<dbReference type="InterPro" id="IPR036388">
    <property type="entry name" value="WH-like_DNA-bd_sf"/>
</dbReference>
<dbReference type="HOGENOM" id="CLU_102087_0_0_5"/>
<evidence type="ECO:0000313" key="6">
    <source>
        <dbReference type="Proteomes" id="UP000006383"/>
    </source>
</evidence>
<dbReference type="KEGG" id="bov:BOV_1470"/>
<dbReference type="PANTHER" id="PTHR33164:SF44">
    <property type="entry name" value="TRANSCRIPTIONAL REGULATORY PROTEIN"/>
    <property type="match status" value="1"/>
</dbReference>
<dbReference type="PANTHER" id="PTHR33164">
    <property type="entry name" value="TRANSCRIPTIONAL REGULATOR, MARR FAMILY"/>
    <property type="match status" value="1"/>
</dbReference>
<dbReference type="AlphaFoldDB" id="A0A0H3ARP7"/>
<dbReference type="SUPFAM" id="SSF46785">
    <property type="entry name" value="Winged helix' DNA-binding domain"/>
    <property type="match status" value="1"/>
</dbReference>
<evidence type="ECO:0000313" key="5">
    <source>
        <dbReference type="EMBL" id="ABQ61363.1"/>
    </source>
</evidence>
<dbReference type="Pfam" id="PF12802">
    <property type="entry name" value="MarR_2"/>
    <property type="match status" value="1"/>
</dbReference>
<dbReference type="InterPro" id="IPR036390">
    <property type="entry name" value="WH_DNA-bd_sf"/>
</dbReference>
<keyword evidence="1" id="KW-0805">Transcription regulation</keyword>
<evidence type="ECO:0000256" key="2">
    <source>
        <dbReference type="ARBA" id="ARBA00023125"/>
    </source>
</evidence>
<dbReference type="GO" id="GO:0003700">
    <property type="term" value="F:DNA-binding transcription factor activity"/>
    <property type="evidence" value="ECO:0007669"/>
    <property type="project" value="InterPro"/>
</dbReference>
<name>A0A0H3ARP7_BRUO2</name>
<dbReference type="InterPro" id="IPR023187">
    <property type="entry name" value="Tscrpt_reg_MarR-type_CS"/>
</dbReference>
<dbReference type="PROSITE" id="PS50995">
    <property type="entry name" value="HTH_MARR_2"/>
    <property type="match status" value="1"/>
</dbReference>
<keyword evidence="6" id="KW-1185">Reference proteome</keyword>
<evidence type="ECO:0000259" key="4">
    <source>
        <dbReference type="PROSITE" id="PS50995"/>
    </source>
</evidence>
<dbReference type="GO" id="GO:0003677">
    <property type="term" value="F:DNA binding"/>
    <property type="evidence" value="ECO:0007669"/>
    <property type="project" value="UniProtKB-KW"/>
</dbReference>
<feature type="domain" description="HTH marR-type" evidence="4">
    <location>
        <begin position="79"/>
        <end position="211"/>
    </location>
</feature>
<sequence>MCESFDGACAEGAIIPPPSRHRHEHYSKKYANVYRKLSGRLNYVNNTDIFGATEWSTDVNSTSDMNYITNPLTAEEATDLNVIELLFFSYRDFTADPDLILEKIGFGRAHHRVLYFINRKPGMTVAELLEVLRITKQSLSRVLKQLIDTGHVVQATGQHDRRHRKLYPTKSGRQLTLALALPQSRRIARALEDCAQQDRKVIERFLYNMVNPERRAQIDEFSAAADRVDTKTHPCRQ</sequence>
<proteinExistence type="predicted"/>
<keyword evidence="2" id="KW-0238">DNA-binding</keyword>
<protein>
    <submittedName>
        <fullName evidence="5">Transcriptional regulator, MarR family</fullName>
    </submittedName>
</protein>
<dbReference type="InterPro" id="IPR039422">
    <property type="entry name" value="MarR/SlyA-like"/>
</dbReference>
<organism evidence="5 6">
    <name type="scientific">Brucella ovis (strain ATCC 25840 / 63/290 / NCTC 10512)</name>
    <dbReference type="NCBI Taxonomy" id="444178"/>
    <lineage>
        <taxon>Bacteria</taxon>
        <taxon>Pseudomonadati</taxon>
        <taxon>Pseudomonadota</taxon>
        <taxon>Alphaproteobacteria</taxon>
        <taxon>Hyphomicrobiales</taxon>
        <taxon>Brucellaceae</taxon>
        <taxon>Brucella/Ochrobactrum group</taxon>
        <taxon>Brucella</taxon>
    </lineage>
</organism>
<dbReference type="Gene3D" id="1.10.10.10">
    <property type="entry name" value="Winged helix-like DNA-binding domain superfamily/Winged helix DNA-binding domain"/>
    <property type="match status" value="1"/>
</dbReference>
<dbReference type="SMART" id="SM00347">
    <property type="entry name" value="HTH_MARR"/>
    <property type="match status" value="1"/>
</dbReference>
<dbReference type="GO" id="GO:0006950">
    <property type="term" value="P:response to stress"/>
    <property type="evidence" value="ECO:0007669"/>
    <property type="project" value="TreeGrafter"/>
</dbReference>
<evidence type="ECO:0000256" key="3">
    <source>
        <dbReference type="ARBA" id="ARBA00023163"/>
    </source>
</evidence>
<accession>A0A0H3ARP7</accession>
<evidence type="ECO:0000256" key="1">
    <source>
        <dbReference type="ARBA" id="ARBA00023015"/>
    </source>
</evidence>
<dbReference type="PROSITE" id="PS01117">
    <property type="entry name" value="HTH_MARR_1"/>
    <property type="match status" value="1"/>
</dbReference>
<keyword evidence="3" id="KW-0804">Transcription</keyword>
<dbReference type="Proteomes" id="UP000006383">
    <property type="component" value="Chromosome I"/>
</dbReference>
<dbReference type="InterPro" id="IPR000835">
    <property type="entry name" value="HTH_MarR-typ"/>
</dbReference>
<dbReference type="EMBL" id="CP000708">
    <property type="protein sequence ID" value="ABQ61363.1"/>
    <property type="molecule type" value="Genomic_DNA"/>
</dbReference>
<gene>
    <name evidence="5" type="ordered locus">BOV_1470</name>
</gene>